<dbReference type="Gene3D" id="3.40.50.1580">
    <property type="entry name" value="Nucleoside phosphorylase domain"/>
    <property type="match status" value="1"/>
</dbReference>
<dbReference type="InterPro" id="IPR053137">
    <property type="entry name" value="NLR-like"/>
</dbReference>
<evidence type="ECO:0000313" key="3">
    <source>
        <dbReference type="Proteomes" id="UP001365542"/>
    </source>
</evidence>
<dbReference type="CDD" id="cd09008">
    <property type="entry name" value="MTAN"/>
    <property type="match status" value="1"/>
</dbReference>
<feature type="domain" description="Nucleoside phosphorylase" evidence="1">
    <location>
        <begin position="14"/>
        <end position="262"/>
    </location>
</feature>
<dbReference type="Proteomes" id="UP001365542">
    <property type="component" value="Unassembled WGS sequence"/>
</dbReference>
<dbReference type="SUPFAM" id="SSF53167">
    <property type="entry name" value="Purine and uridine phosphorylases"/>
    <property type="match status" value="1"/>
</dbReference>
<dbReference type="AlphaFoldDB" id="A0AAV9XPM0"/>
<reference evidence="2 3" key="1">
    <citation type="submission" date="2019-10" db="EMBL/GenBank/DDBJ databases">
        <authorList>
            <person name="Palmer J.M."/>
        </authorList>
    </citation>
    <scope>NUCLEOTIDE SEQUENCE [LARGE SCALE GENOMIC DNA]</scope>
    <source>
        <strain evidence="2 3">TWF694</strain>
    </source>
</reference>
<keyword evidence="3" id="KW-1185">Reference proteome</keyword>
<dbReference type="GO" id="GO:0003824">
    <property type="term" value="F:catalytic activity"/>
    <property type="evidence" value="ECO:0007669"/>
    <property type="project" value="InterPro"/>
</dbReference>
<dbReference type="InterPro" id="IPR000845">
    <property type="entry name" value="Nucleoside_phosphorylase_d"/>
</dbReference>
<evidence type="ECO:0000313" key="2">
    <source>
        <dbReference type="EMBL" id="KAK6543507.1"/>
    </source>
</evidence>
<accession>A0AAV9XPM0</accession>
<comment type="caution">
    <text evidence="2">The sequence shown here is derived from an EMBL/GenBank/DDBJ whole genome shotgun (WGS) entry which is preliminary data.</text>
</comment>
<dbReference type="PANTHER" id="PTHR46082">
    <property type="entry name" value="ATP/GTP-BINDING PROTEIN-RELATED"/>
    <property type="match status" value="1"/>
</dbReference>
<sequence length="282" mass="31127">MVISTKSHEEYNVGWISALPKELAVAISMLDEEHSALSNSANDSNCYTLGSIGPHNVTMTCLPKDWIGTVQAAKAAAQMLRTFPCIKVVLMVGIGAGIPPHVSLGDVVISTEWTQWDFGKIKDGVFEYVDKRCYPSTGLLSSISRFEAEHIGHPEKVMQYLKKLKDRFPTLASPHGALESLRVHYGLIASGNKVIKDANQRDSICRDLKNKVLCIEMEAAGLIDFPAVIIRGICDYADSNKNDEWHEYAAIVAAAFAKQLLEYIPPSKLENERTGKDVYNKS</sequence>
<dbReference type="GO" id="GO:0009116">
    <property type="term" value="P:nucleoside metabolic process"/>
    <property type="evidence" value="ECO:0007669"/>
    <property type="project" value="InterPro"/>
</dbReference>
<evidence type="ECO:0000259" key="1">
    <source>
        <dbReference type="Pfam" id="PF01048"/>
    </source>
</evidence>
<dbReference type="InterPro" id="IPR035994">
    <property type="entry name" value="Nucleoside_phosphorylase_sf"/>
</dbReference>
<gene>
    <name evidence="2" type="ORF">TWF694_000253</name>
</gene>
<dbReference type="EMBL" id="JAVHJO010000001">
    <property type="protein sequence ID" value="KAK6543507.1"/>
    <property type="molecule type" value="Genomic_DNA"/>
</dbReference>
<protein>
    <recommendedName>
        <fullName evidence="1">Nucleoside phosphorylase domain-containing protein</fullName>
    </recommendedName>
</protein>
<dbReference type="Pfam" id="PF01048">
    <property type="entry name" value="PNP_UDP_1"/>
    <property type="match status" value="1"/>
</dbReference>
<name>A0AAV9XPM0_9PEZI</name>
<organism evidence="2 3">
    <name type="scientific">Orbilia ellipsospora</name>
    <dbReference type="NCBI Taxonomy" id="2528407"/>
    <lineage>
        <taxon>Eukaryota</taxon>
        <taxon>Fungi</taxon>
        <taxon>Dikarya</taxon>
        <taxon>Ascomycota</taxon>
        <taxon>Pezizomycotina</taxon>
        <taxon>Orbiliomycetes</taxon>
        <taxon>Orbiliales</taxon>
        <taxon>Orbiliaceae</taxon>
        <taxon>Orbilia</taxon>
    </lineage>
</organism>
<dbReference type="PANTHER" id="PTHR46082:SF11">
    <property type="entry name" value="AAA+ ATPASE DOMAIN-CONTAINING PROTEIN-RELATED"/>
    <property type="match status" value="1"/>
</dbReference>
<proteinExistence type="predicted"/>